<dbReference type="KEGG" id="caa:Caka_2896"/>
<dbReference type="EMBL" id="CP001998">
    <property type="protein sequence ID" value="ADE55909.1"/>
    <property type="molecule type" value="Genomic_DNA"/>
</dbReference>
<dbReference type="HOGENOM" id="CLU_1861821_0_0_0"/>
<reference evidence="1 2" key="1">
    <citation type="journal article" date="2010" name="Stand. Genomic Sci.">
        <title>Complete genome sequence of Coraliomargarita akajimensis type strain (04OKA010-24).</title>
        <authorList>
            <person name="Mavromatis K."/>
            <person name="Abt B."/>
            <person name="Brambilla E."/>
            <person name="Lapidus A."/>
            <person name="Copeland A."/>
            <person name="Deshpande S."/>
            <person name="Nolan M."/>
            <person name="Lucas S."/>
            <person name="Tice H."/>
            <person name="Cheng J.F."/>
            <person name="Han C."/>
            <person name="Detter J.C."/>
            <person name="Woyke T."/>
            <person name="Goodwin L."/>
            <person name="Pitluck S."/>
            <person name="Held B."/>
            <person name="Brettin T."/>
            <person name="Tapia R."/>
            <person name="Ivanova N."/>
            <person name="Mikhailova N."/>
            <person name="Pati A."/>
            <person name="Liolios K."/>
            <person name="Chen A."/>
            <person name="Palaniappan K."/>
            <person name="Land M."/>
            <person name="Hauser L."/>
            <person name="Chang Y.J."/>
            <person name="Jeffries C.D."/>
            <person name="Rohde M."/>
            <person name="Goker M."/>
            <person name="Bristow J."/>
            <person name="Eisen J.A."/>
            <person name="Markowitz V."/>
            <person name="Hugenholtz P."/>
            <person name="Klenk H.P."/>
            <person name="Kyrpides N.C."/>
        </authorList>
    </citation>
    <scope>NUCLEOTIDE SEQUENCE [LARGE SCALE GENOMIC DNA]</scope>
    <source>
        <strain evidence="2">DSM 45221 / IAM 15411 / JCM 23193 / KCTC 12865</strain>
    </source>
</reference>
<name>D5ER65_CORAD</name>
<sequence length="137" mass="15671">MINVASATSIILHVRRNKMNNYETLIESMIYRDGGSLEARFQCTDGGFESLWLQAVLIKNGKKMEFKYGPFRYSSDAECAKEGKEVDSKKEAEIISKLESFLSAPQVNVPFGHKTDYEVYLDYVRALFENLGKRIKN</sequence>
<dbReference type="STRING" id="583355.Caka_2896"/>
<protein>
    <submittedName>
        <fullName evidence="1">Uncharacterized protein</fullName>
    </submittedName>
</protein>
<keyword evidence="2" id="KW-1185">Reference proteome</keyword>
<dbReference type="Proteomes" id="UP000000925">
    <property type="component" value="Chromosome"/>
</dbReference>
<evidence type="ECO:0000313" key="1">
    <source>
        <dbReference type="EMBL" id="ADE55909.1"/>
    </source>
</evidence>
<evidence type="ECO:0000313" key="2">
    <source>
        <dbReference type="Proteomes" id="UP000000925"/>
    </source>
</evidence>
<organism evidence="1 2">
    <name type="scientific">Coraliomargarita akajimensis (strain DSM 45221 / IAM 15411 / JCM 23193 / KCTC 12865 / 04OKA010-24)</name>
    <dbReference type="NCBI Taxonomy" id="583355"/>
    <lineage>
        <taxon>Bacteria</taxon>
        <taxon>Pseudomonadati</taxon>
        <taxon>Verrucomicrobiota</taxon>
        <taxon>Opitutia</taxon>
        <taxon>Puniceicoccales</taxon>
        <taxon>Coraliomargaritaceae</taxon>
        <taxon>Coraliomargarita</taxon>
    </lineage>
</organism>
<accession>D5ER65</accession>
<proteinExistence type="predicted"/>
<dbReference type="AlphaFoldDB" id="D5ER65"/>
<gene>
    <name evidence="1" type="ordered locus">Caka_2896</name>
</gene>